<gene>
    <name evidence="2" type="ORF">MNBD_GAMMA05-651</name>
</gene>
<feature type="compositionally biased region" description="Gly residues" evidence="1">
    <location>
        <begin position="86"/>
        <end position="102"/>
    </location>
</feature>
<dbReference type="Pfam" id="PF12094">
    <property type="entry name" value="DUF3570"/>
    <property type="match status" value="1"/>
</dbReference>
<protein>
    <submittedName>
        <fullName evidence="2">Oligopeptide ABC transporter, periplasmic oligopeptide-binding protein OppA (TC 3.A.1.5.1)</fullName>
    </submittedName>
</protein>
<sequence>MKSIKNKLTVATCTLLSQQSGEALAIDNAWEIDSSFLYYSEADDRVSVAKFVANVGGDVSDEDRVTIQLVLDTMSGSTPSGAVRTSGGGNTVSGASGGGGTGVSDPNASALGKFDDTRAASSLSWTHQYENNWSVAYSGAVSVENDYRSFSTAATVNKETAKKDYLFSLGLATTYDEMFRVGAGDTPVPLSQIADNEVAGEGQRETIDIIAGVTKVINRRTVGQVNLAYSVSKGYHTDPYKVFSVVDRASNQPIAGSSFYESRPGDRTRTSITFKLNHQLYPNNDIIHGLYRYYSDDWGVDSHTFDFDYRFNFANTNYLEPRIRLYAQSKADFYQNQFFVDDAGASDPSVNFPKYISADYRLDDFTSITPGIRYGREIGNNGHLRARLEYMYQSFKNSEFDTNKAIIFQIAYSKKF</sequence>
<evidence type="ECO:0000313" key="2">
    <source>
        <dbReference type="EMBL" id="VAW52119.1"/>
    </source>
</evidence>
<reference evidence="2" key="1">
    <citation type="submission" date="2018-06" db="EMBL/GenBank/DDBJ databases">
        <authorList>
            <person name="Zhirakovskaya E."/>
        </authorList>
    </citation>
    <scope>NUCLEOTIDE SEQUENCE</scope>
</reference>
<dbReference type="EMBL" id="UOFE01000024">
    <property type="protein sequence ID" value="VAW52119.1"/>
    <property type="molecule type" value="Genomic_DNA"/>
</dbReference>
<accession>A0A3B0WSI0</accession>
<dbReference type="AlphaFoldDB" id="A0A3B0WSI0"/>
<feature type="region of interest" description="Disordered" evidence="1">
    <location>
        <begin position="77"/>
        <end position="110"/>
    </location>
</feature>
<dbReference type="InterPro" id="IPR021953">
    <property type="entry name" value="DUF3570"/>
</dbReference>
<evidence type="ECO:0000256" key="1">
    <source>
        <dbReference type="SAM" id="MobiDB-lite"/>
    </source>
</evidence>
<proteinExistence type="predicted"/>
<name>A0A3B0WSI0_9ZZZZ</name>
<organism evidence="2">
    <name type="scientific">hydrothermal vent metagenome</name>
    <dbReference type="NCBI Taxonomy" id="652676"/>
    <lineage>
        <taxon>unclassified sequences</taxon>
        <taxon>metagenomes</taxon>
        <taxon>ecological metagenomes</taxon>
    </lineage>
</organism>